<keyword evidence="3" id="KW-1185">Reference proteome</keyword>
<accession>A0AA39C3Y7</accession>
<dbReference type="SUPFAM" id="SSF47473">
    <property type="entry name" value="EF-hand"/>
    <property type="match status" value="3"/>
</dbReference>
<dbReference type="Gene3D" id="1.10.238.10">
    <property type="entry name" value="EF-hand"/>
    <property type="match status" value="3"/>
</dbReference>
<reference evidence="2" key="2">
    <citation type="submission" date="2023-03" db="EMBL/GenBank/DDBJ databases">
        <authorList>
            <person name="Inwood S.N."/>
            <person name="Skelly J.G."/>
            <person name="Guhlin J."/>
            <person name="Harrop T.W.R."/>
            <person name="Goldson S.G."/>
            <person name="Dearden P.K."/>
        </authorList>
    </citation>
    <scope>NUCLEOTIDE SEQUENCE</scope>
    <source>
        <strain evidence="2">Irish</strain>
        <tissue evidence="2">Whole body</tissue>
    </source>
</reference>
<protein>
    <recommendedName>
        <fullName evidence="1">EF-hand domain-containing protein</fullName>
    </recommendedName>
</protein>
<dbReference type="GO" id="GO:0005509">
    <property type="term" value="F:calcium ion binding"/>
    <property type="evidence" value="ECO:0007669"/>
    <property type="project" value="InterPro"/>
</dbReference>
<dbReference type="AlphaFoldDB" id="A0AA39C3Y7"/>
<organism evidence="2 3">
    <name type="scientific">Microctonus aethiopoides</name>
    <dbReference type="NCBI Taxonomy" id="144406"/>
    <lineage>
        <taxon>Eukaryota</taxon>
        <taxon>Metazoa</taxon>
        <taxon>Ecdysozoa</taxon>
        <taxon>Arthropoda</taxon>
        <taxon>Hexapoda</taxon>
        <taxon>Insecta</taxon>
        <taxon>Pterygota</taxon>
        <taxon>Neoptera</taxon>
        <taxon>Endopterygota</taxon>
        <taxon>Hymenoptera</taxon>
        <taxon>Apocrita</taxon>
        <taxon>Ichneumonoidea</taxon>
        <taxon>Braconidae</taxon>
        <taxon>Euphorinae</taxon>
        <taxon>Microctonus</taxon>
    </lineage>
</organism>
<feature type="domain" description="EF-hand" evidence="1">
    <location>
        <begin position="644"/>
        <end position="679"/>
    </location>
</feature>
<dbReference type="InterPro" id="IPR002048">
    <property type="entry name" value="EF_hand_dom"/>
</dbReference>
<evidence type="ECO:0000313" key="3">
    <source>
        <dbReference type="Proteomes" id="UP001168990"/>
    </source>
</evidence>
<evidence type="ECO:0000313" key="2">
    <source>
        <dbReference type="EMBL" id="KAK0157476.1"/>
    </source>
</evidence>
<dbReference type="InterPro" id="IPR011992">
    <property type="entry name" value="EF-hand-dom_pair"/>
</dbReference>
<dbReference type="PANTHER" id="PTHR20875:SF0">
    <property type="entry name" value="GH12158P"/>
    <property type="match status" value="1"/>
</dbReference>
<sequence>MKNLEIKNVWRACNKISAALLRVNLNLRDYFQPLDITNSGLVSEVKFISIFRGPLRYVVSLSETEILELADYFRLHDGRIHYSQLCQIIHDNVPKFQSKNFITELKWEDPLVVNPLSPAELKKFNLIIIQIAMRVNRRKMILRPYFQDYELIAKNMGTVTITHFGRILNFLGIILASNEFALLVKRFVKNSYTINYVSFLNAVEEAQNYIERNGMVDIASEYQYQFPGRIITTELSKHPRPEIGKVNPSEVFSKQSSFRSKFKEETAPMTILEAMQRIQRHVLERRIRVGEFFQQFDTLNSGRVTVSQFKRGLDGIQISSLGQLYLSESEIDIIADFYKNPNDPDYILWRVFEDDVDHVFTVKELEKFPNLKIESPPTNITELPKRGSKSWEHTDEKLRQLCEKTLQKIRLRVEERGIMLKQFFRNYDKLNHGHVSRNQIPQIFSAAMILLSTEEIFALEQRYNDEMGFNYALFLRELEAATTGIPFNESIPQTMRTSIAETLESQSNDENNDVELTLAKIKAKVVRERIQIQDYLSQFDSRHNSMISRNNFIRGLDQIRCNLTPGQLETLMETFKAPLKLSELIDYMRFCRTIQDANARESLNTSPLLVSVPYVPSSEAYSQGFLNFKERRLMADAMNKIAKLQNQNLEEIFKDFDKQNSGTVTKNQLMKVFSVRKIMPLISNTELNSIYKGFLIECPDNKFEMDYRSFLQALEFGRKNK</sequence>
<dbReference type="Proteomes" id="UP001168990">
    <property type="component" value="Unassembled WGS sequence"/>
</dbReference>
<dbReference type="PANTHER" id="PTHR20875">
    <property type="entry name" value="EF-HAND CALCIUM-BINDING DOMAIN-CONTAINING PROTEIN 6-RELATED"/>
    <property type="match status" value="1"/>
</dbReference>
<comment type="caution">
    <text evidence="2">The sequence shown here is derived from an EMBL/GenBank/DDBJ whole genome shotgun (WGS) entry which is preliminary data.</text>
</comment>
<proteinExistence type="predicted"/>
<dbReference type="InterPro" id="IPR052603">
    <property type="entry name" value="EFCB6"/>
</dbReference>
<reference evidence="2" key="1">
    <citation type="journal article" date="2023" name="bioRxiv">
        <title>Scaffold-level genome assemblies of two parasitoid biocontrol wasps reveal the parthenogenesis mechanism and an associated novel virus.</title>
        <authorList>
            <person name="Inwood S."/>
            <person name="Skelly J."/>
            <person name="Guhlin J."/>
            <person name="Harrop T."/>
            <person name="Goldson S."/>
            <person name="Dearden P."/>
        </authorList>
    </citation>
    <scope>NUCLEOTIDE SEQUENCE</scope>
    <source>
        <strain evidence="2">Irish</strain>
        <tissue evidence="2">Whole body</tissue>
    </source>
</reference>
<name>A0AA39C3Y7_9HYME</name>
<evidence type="ECO:0000259" key="1">
    <source>
        <dbReference type="PROSITE" id="PS50222"/>
    </source>
</evidence>
<dbReference type="EMBL" id="JAQQBS010001425">
    <property type="protein sequence ID" value="KAK0157476.1"/>
    <property type="molecule type" value="Genomic_DNA"/>
</dbReference>
<gene>
    <name evidence="2" type="ORF">PV328_011218</name>
</gene>
<dbReference type="PROSITE" id="PS50222">
    <property type="entry name" value="EF_HAND_2"/>
    <property type="match status" value="1"/>
</dbReference>